<evidence type="ECO:0000256" key="1">
    <source>
        <dbReference type="SAM" id="MobiDB-lite"/>
    </source>
</evidence>
<gene>
    <name evidence="2" type="ORF">NO357_03720</name>
</gene>
<evidence type="ECO:0000313" key="2">
    <source>
        <dbReference type="EMBL" id="MDQ2089007.1"/>
    </source>
</evidence>
<keyword evidence="3" id="KW-1185">Reference proteome</keyword>
<accession>A0AAE3WA89</accession>
<feature type="compositionally biased region" description="Basic and acidic residues" evidence="1">
    <location>
        <begin position="37"/>
        <end position="58"/>
    </location>
</feature>
<evidence type="ECO:0000313" key="3">
    <source>
        <dbReference type="Proteomes" id="UP001226762"/>
    </source>
</evidence>
<sequence>MADIVNLNRARKQKARLQKKAQADENAVKFGRNKAQKSLDKARAEKASRDLDGKKRDE</sequence>
<proteinExistence type="predicted"/>
<dbReference type="Pfam" id="PF13770">
    <property type="entry name" value="DUF4169"/>
    <property type="match status" value="1"/>
</dbReference>
<name>A0AAE3WA89_9RHOB</name>
<dbReference type="InterPro" id="IPR025227">
    <property type="entry name" value="DUF4169"/>
</dbReference>
<protein>
    <submittedName>
        <fullName evidence="2">DUF4169 family protein</fullName>
    </submittedName>
</protein>
<dbReference type="EMBL" id="JANHAX010000001">
    <property type="protein sequence ID" value="MDQ2089007.1"/>
    <property type="molecule type" value="Genomic_DNA"/>
</dbReference>
<dbReference type="Proteomes" id="UP001226762">
    <property type="component" value="Unassembled WGS sequence"/>
</dbReference>
<reference evidence="2" key="2">
    <citation type="submission" date="2023-02" db="EMBL/GenBank/DDBJ databases">
        <title>'Rhodoalgimonas zhirmunskyi' gen. nov., isolated from a red alga.</title>
        <authorList>
            <person name="Nedashkovskaya O.I."/>
            <person name="Otstavnykh N.Y."/>
            <person name="Bystritskaya E.P."/>
            <person name="Balabanova L.A."/>
            <person name="Isaeva M.P."/>
        </authorList>
    </citation>
    <scope>NUCLEOTIDE SEQUENCE</scope>
    <source>
        <strain evidence="2">KCTC 52189</strain>
    </source>
</reference>
<feature type="region of interest" description="Disordered" evidence="1">
    <location>
        <begin position="1"/>
        <end position="58"/>
    </location>
</feature>
<feature type="compositionally biased region" description="Basic residues" evidence="1">
    <location>
        <begin position="9"/>
        <end position="19"/>
    </location>
</feature>
<dbReference type="AlphaFoldDB" id="A0AAE3WA89"/>
<dbReference type="RefSeq" id="WP_306734262.1">
    <property type="nucleotide sequence ID" value="NZ_JANHAX010000001.1"/>
</dbReference>
<comment type="caution">
    <text evidence="2">The sequence shown here is derived from an EMBL/GenBank/DDBJ whole genome shotgun (WGS) entry which is preliminary data.</text>
</comment>
<reference evidence="2" key="1">
    <citation type="submission" date="2022-07" db="EMBL/GenBank/DDBJ databases">
        <authorList>
            <person name="Otstavnykh N."/>
            <person name="Isaeva M."/>
            <person name="Bystritskaya E."/>
        </authorList>
    </citation>
    <scope>NUCLEOTIDE SEQUENCE</scope>
    <source>
        <strain evidence="2">KCTC 52189</strain>
    </source>
</reference>
<organism evidence="2 3">
    <name type="scientific">Marimonas arenosa</name>
    <dbReference type="NCBI Taxonomy" id="1795305"/>
    <lineage>
        <taxon>Bacteria</taxon>
        <taxon>Pseudomonadati</taxon>
        <taxon>Pseudomonadota</taxon>
        <taxon>Alphaproteobacteria</taxon>
        <taxon>Rhodobacterales</taxon>
        <taxon>Paracoccaceae</taxon>
        <taxon>Marimonas</taxon>
    </lineage>
</organism>